<feature type="transmembrane region" description="Helical" evidence="1">
    <location>
        <begin position="167"/>
        <end position="190"/>
    </location>
</feature>
<keyword evidence="1" id="KW-0472">Membrane</keyword>
<comment type="caution">
    <text evidence="2">The sequence shown here is derived from an EMBL/GenBank/DDBJ whole genome shotgun (WGS) entry which is preliminary data.</text>
</comment>
<evidence type="ECO:0000313" key="3">
    <source>
        <dbReference type="Proteomes" id="UP000755104"/>
    </source>
</evidence>
<evidence type="ECO:0000256" key="1">
    <source>
        <dbReference type="SAM" id="Phobius"/>
    </source>
</evidence>
<reference evidence="2 3" key="1">
    <citation type="submission" date="2021-08" db="EMBL/GenBank/DDBJ databases">
        <title>Comparative Genomics Analysis of the Genus Qipengyuania Reveals Extensive Genetic Diversity and Metabolic Versatility, Including the Description of Fifteen Novel Species.</title>
        <authorList>
            <person name="Liu Y."/>
        </authorList>
    </citation>
    <scope>NUCLEOTIDE SEQUENCE [LARGE SCALE GENOMIC DNA]</scope>
    <source>
        <strain evidence="2 3">6D47A</strain>
    </source>
</reference>
<gene>
    <name evidence="2" type="ORF">K3174_03705</name>
</gene>
<feature type="transmembrane region" description="Helical" evidence="1">
    <location>
        <begin position="196"/>
        <end position="214"/>
    </location>
</feature>
<dbReference type="InterPro" id="IPR025495">
    <property type="entry name" value="DUF4386"/>
</dbReference>
<name>A0ABS7J5T7_9SPHN</name>
<dbReference type="Pfam" id="PF14329">
    <property type="entry name" value="DUF4386"/>
    <property type="match status" value="1"/>
</dbReference>
<keyword evidence="1" id="KW-1133">Transmembrane helix</keyword>
<sequence length="231" mass="23754">MASTRLTGLSAITLGIGFNIPYAILAATYDYPQILRQPASVALERFAAGGPGLVLTWYGFMLAALLLVPLATALSITTERIQRWPVLTFGAALAGTLAGVTQAVGFARWVFVIPNLAASRGEAAYDAFDLLNAYGGVAIGEHLGQLLTALFVFCLAAIQRAEARPKLAAIGFASAATIALGTGEGVALALSADGSLFSLATIIGFIGLSVWLVSTGGSMLPASRQPALPVT</sequence>
<evidence type="ECO:0000313" key="2">
    <source>
        <dbReference type="EMBL" id="MBX7481621.1"/>
    </source>
</evidence>
<protein>
    <submittedName>
        <fullName evidence="2">DUF4386 domain-containing protein</fullName>
    </submittedName>
</protein>
<dbReference type="EMBL" id="JAIGNO010000002">
    <property type="protein sequence ID" value="MBX7481621.1"/>
    <property type="molecule type" value="Genomic_DNA"/>
</dbReference>
<dbReference type="Proteomes" id="UP000755104">
    <property type="component" value="Unassembled WGS sequence"/>
</dbReference>
<keyword evidence="3" id="KW-1185">Reference proteome</keyword>
<feature type="transmembrane region" description="Helical" evidence="1">
    <location>
        <begin position="131"/>
        <end position="155"/>
    </location>
</feature>
<dbReference type="RefSeq" id="WP_221555647.1">
    <property type="nucleotide sequence ID" value="NZ_JAIGNO010000002.1"/>
</dbReference>
<feature type="transmembrane region" description="Helical" evidence="1">
    <location>
        <begin position="86"/>
        <end position="111"/>
    </location>
</feature>
<organism evidence="2 3">
    <name type="scientific">Qipengyuania qiaonensis</name>
    <dbReference type="NCBI Taxonomy" id="2867240"/>
    <lineage>
        <taxon>Bacteria</taxon>
        <taxon>Pseudomonadati</taxon>
        <taxon>Pseudomonadota</taxon>
        <taxon>Alphaproteobacteria</taxon>
        <taxon>Sphingomonadales</taxon>
        <taxon>Erythrobacteraceae</taxon>
        <taxon>Qipengyuania</taxon>
    </lineage>
</organism>
<feature type="transmembrane region" description="Helical" evidence="1">
    <location>
        <begin position="50"/>
        <end position="74"/>
    </location>
</feature>
<proteinExistence type="predicted"/>
<keyword evidence="1" id="KW-0812">Transmembrane</keyword>
<accession>A0ABS7J5T7</accession>